<comment type="caution">
    <text evidence="11">The sequence shown here is derived from an EMBL/GenBank/DDBJ whole genome shotgun (WGS) entry which is preliminary data.</text>
</comment>
<dbReference type="GO" id="GO:0043130">
    <property type="term" value="F:ubiquitin binding"/>
    <property type="evidence" value="ECO:0007669"/>
    <property type="project" value="TreeGrafter"/>
</dbReference>
<evidence type="ECO:0000256" key="1">
    <source>
        <dbReference type="ARBA" id="ARBA00011025"/>
    </source>
</evidence>
<dbReference type="InterPro" id="IPR016563">
    <property type="entry name" value="Npl4"/>
</dbReference>
<dbReference type="InterPro" id="IPR036443">
    <property type="entry name" value="Znf_RanBP2_sf"/>
</dbReference>
<dbReference type="SUPFAM" id="SSF90209">
    <property type="entry name" value="Ran binding protein zinc finger-like"/>
    <property type="match status" value="1"/>
</dbReference>
<evidence type="ECO:0000256" key="2">
    <source>
        <dbReference type="ARBA" id="ARBA00022723"/>
    </source>
</evidence>
<gene>
    <name evidence="11" type="ORF">ACAOBT_LOCUS1360</name>
</gene>
<evidence type="ECO:0000256" key="7">
    <source>
        <dbReference type="PROSITE-ProRule" id="PRU00322"/>
    </source>
</evidence>
<comment type="similarity">
    <text evidence="1">Belongs to the NPL4 family.</text>
</comment>
<keyword evidence="12" id="KW-1185">Reference proteome</keyword>
<dbReference type="Gene3D" id="2.30.30.380">
    <property type="entry name" value="Zn-finger domain of Sec23/24"/>
    <property type="match status" value="1"/>
</dbReference>
<feature type="region of interest" description="Disordered" evidence="8">
    <location>
        <begin position="575"/>
        <end position="598"/>
    </location>
</feature>
<dbReference type="InterPro" id="IPR029071">
    <property type="entry name" value="Ubiquitin-like_domsf"/>
</dbReference>
<sequence>MSKDKAILLRVQSPEGTRRIEISPAASATRLYETVHDAFDLNSYTFSLYKEKNKKNEIASSKSSTIRSFGLRHGDMIYLCPVEGTSLISNNTPSGEPVEEPVASTSASSGRTFIASRASSDVKEDDVDQLLYKTDGKVQRKRDDKLCRHNANSACVHCSPLEPYDEAYLKEHNIKHLSFHAYLRKLTSGVDRGKFLALEDIRCRIKEGCKDHPPWPKGICSKCQPNAITLNQQPYRHIDNVTFENKELVERFLNYWRVTGHQRIGFLYGNYEVHTDVPLGIKANVVAIYEPPQESSRDHIRVLPDDREELVEEIAQRLGLRRVGWIFTDLLADDVQKGTVKHTRHGDSHFLSAQECIMAGYFQNKHPNPCRYSQKGVFGSKFATVCVTGDKDNQIHMEGYQVSNQCMALVRDNCLLPTKDCSELGYVRESSDKQYVPDVYYKEKDSYGNEVSRLARPLPVEYLLLDVPASTPVTPHYTFNSDASKQPFPVENRFVDGHIQDFNALSQYLSQFSSIDFYNAIRDFHLLIYIANMDMLPMREYLAPLLDAIRDQDRDKVVEWSTSEQWATIEQLIAASSPPPSRPGSVASGSMPTSPGGASSGPKWTCPFCTFLNDQNVQNCEMCNLPRSSRAH</sequence>
<protein>
    <recommendedName>
        <fullName evidence="6">Nuclear protein localization protein 4 homolog</fullName>
    </recommendedName>
</protein>
<evidence type="ECO:0000256" key="3">
    <source>
        <dbReference type="ARBA" id="ARBA00022771"/>
    </source>
</evidence>
<dbReference type="Proteomes" id="UP001152888">
    <property type="component" value="Unassembled WGS sequence"/>
</dbReference>
<dbReference type="CDD" id="cd08061">
    <property type="entry name" value="MPN_NPL4"/>
    <property type="match status" value="1"/>
</dbReference>
<evidence type="ECO:0000259" key="9">
    <source>
        <dbReference type="PROSITE" id="PS50199"/>
    </source>
</evidence>
<dbReference type="Pfam" id="PF05020">
    <property type="entry name" value="zf-NPL4"/>
    <property type="match status" value="1"/>
</dbReference>
<dbReference type="InterPro" id="IPR037518">
    <property type="entry name" value="MPN"/>
</dbReference>
<evidence type="ECO:0000256" key="8">
    <source>
        <dbReference type="SAM" id="MobiDB-lite"/>
    </source>
</evidence>
<dbReference type="SMART" id="SM00547">
    <property type="entry name" value="ZnF_RBZ"/>
    <property type="match status" value="1"/>
</dbReference>
<evidence type="ECO:0000313" key="11">
    <source>
        <dbReference type="EMBL" id="CAH1955990.1"/>
    </source>
</evidence>
<accession>A0A9P0JMN4</accession>
<organism evidence="11 12">
    <name type="scientific">Acanthoscelides obtectus</name>
    <name type="common">Bean weevil</name>
    <name type="synonym">Bruchus obtectus</name>
    <dbReference type="NCBI Taxonomy" id="200917"/>
    <lineage>
        <taxon>Eukaryota</taxon>
        <taxon>Metazoa</taxon>
        <taxon>Ecdysozoa</taxon>
        <taxon>Arthropoda</taxon>
        <taxon>Hexapoda</taxon>
        <taxon>Insecta</taxon>
        <taxon>Pterygota</taxon>
        <taxon>Neoptera</taxon>
        <taxon>Endopterygota</taxon>
        <taxon>Coleoptera</taxon>
        <taxon>Polyphaga</taxon>
        <taxon>Cucujiformia</taxon>
        <taxon>Chrysomeloidea</taxon>
        <taxon>Chrysomelidae</taxon>
        <taxon>Bruchinae</taxon>
        <taxon>Bruchini</taxon>
        <taxon>Acanthoscelides</taxon>
    </lineage>
</organism>
<dbReference type="AlphaFoldDB" id="A0A9P0JMN4"/>
<dbReference type="EMBL" id="CAKOFQ010006663">
    <property type="protein sequence ID" value="CAH1955990.1"/>
    <property type="molecule type" value="Genomic_DNA"/>
</dbReference>
<evidence type="ECO:0000256" key="4">
    <source>
        <dbReference type="ARBA" id="ARBA00022833"/>
    </source>
</evidence>
<reference evidence="11" key="1">
    <citation type="submission" date="2022-03" db="EMBL/GenBank/DDBJ databases">
        <authorList>
            <person name="Sayadi A."/>
        </authorList>
    </citation>
    <scope>NUCLEOTIDE SEQUENCE</scope>
</reference>
<dbReference type="PANTHER" id="PTHR12710:SF0">
    <property type="entry name" value="NUCLEAR PROTEIN LOCALIZATION PROTEIN 4 HOMOLOG"/>
    <property type="match status" value="1"/>
</dbReference>
<dbReference type="FunFam" id="3.40.140.10:FF:000012">
    <property type="entry name" value="nuclear protein localization protein 4 homolog"/>
    <property type="match status" value="1"/>
</dbReference>
<keyword evidence="2" id="KW-0479">Metal-binding</keyword>
<dbReference type="PROSITE" id="PS50199">
    <property type="entry name" value="ZF_RANBP2_2"/>
    <property type="match status" value="1"/>
</dbReference>
<dbReference type="Pfam" id="PF11543">
    <property type="entry name" value="UN_NPL4"/>
    <property type="match status" value="1"/>
</dbReference>
<dbReference type="InterPro" id="IPR001876">
    <property type="entry name" value="Znf_RanBP2"/>
</dbReference>
<dbReference type="PROSITE" id="PS50249">
    <property type="entry name" value="MPN"/>
    <property type="match status" value="1"/>
</dbReference>
<feature type="domain" description="RanBP2-type" evidence="9">
    <location>
        <begin position="599"/>
        <end position="629"/>
    </location>
</feature>
<dbReference type="PIRSF" id="PIRSF010052">
    <property type="entry name" value="Polyub_prc_Npl4"/>
    <property type="match status" value="1"/>
</dbReference>
<evidence type="ECO:0000256" key="5">
    <source>
        <dbReference type="ARBA" id="ARBA00060618"/>
    </source>
</evidence>
<dbReference type="SUPFAM" id="SSF54236">
    <property type="entry name" value="Ubiquitin-like"/>
    <property type="match status" value="1"/>
</dbReference>
<dbReference type="Gene3D" id="3.10.20.90">
    <property type="entry name" value="Phosphatidylinositol 3-kinase Catalytic Subunit, Chain A, domain 1"/>
    <property type="match status" value="1"/>
</dbReference>
<feature type="domain" description="MPN" evidence="10">
    <location>
        <begin position="241"/>
        <end position="378"/>
    </location>
</feature>
<evidence type="ECO:0000313" key="12">
    <source>
        <dbReference type="Proteomes" id="UP001152888"/>
    </source>
</evidence>
<dbReference type="OrthoDB" id="10251089at2759"/>
<dbReference type="InterPro" id="IPR007717">
    <property type="entry name" value="NPL4_C"/>
</dbReference>
<keyword evidence="3 7" id="KW-0863">Zinc-finger</keyword>
<dbReference type="PANTHER" id="PTHR12710">
    <property type="entry name" value="NUCLEAR PROTEIN LOCALIZATION 4"/>
    <property type="match status" value="1"/>
</dbReference>
<dbReference type="InterPro" id="IPR007716">
    <property type="entry name" value="NPL4_Zn-bd_put"/>
</dbReference>
<comment type="pathway">
    <text evidence="5">Protein degradation; proteasomal ubiquitin-dependent pathway.</text>
</comment>
<name>A0A9P0JMN4_ACAOB</name>
<evidence type="ECO:0000259" key="10">
    <source>
        <dbReference type="PROSITE" id="PS50249"/>
    </source>
</evidence>
<proteinExistence type="inferred from homology"/>
<dbReference type="InterPro" id="IPR024682">
    <property type="entry name" value="Npl4_Ub-like_dom"/>
</dbReference>
<dbReference type="Gene3D" id="3.40.140.10">
    <property type="entry name" value="Cytidine Deaminase, domain 2"/>
    <property type="match status" value="1"/>
</dbReference>
<dbReference type="GO" id="GO:0008270">
    <property type="term" value="F:zinc ion binding"/>
    <property type="evidence" value="ECO:0007669"/>
    <property type="project" value="UniProtKB-KW"/>
</dbReference>
<dbReference type="PROSITE" id="PS01358">
    <property type="entry name" value="ZF_RANBP2_1"/>
    <property type="match status" value="1"/>
</dbReference>
<dbReference type="GO" id="GO:0005634">
    <property type="term" value="C:nucleus"/>
    <property type="evidence" value="ECO:0007669"/>
    <property type="project" value="TreeGrafter"/>
</dbReference>
<dbReference type="Pfam" id="PF05021">
    <property type="entry name" value="NPL4"/>
    <property type="match status" value="1"/>
</dbReference>
<evidence type="ECO:0000256" key="6">
    <source>
        <dbReference type="ARBA" id="ARBA00074519"/>
    </source>
</evidence>
<dbReference type="GO" id="GO:0031625">
    <property type="term" value="F:ubiquitin protein ligase binding"/>
    <property type="evidence" value="ECO:0007669"/>
    <property type="project" value="TreeGrafter"/>
</dbReference>
<keyword evidence="4" id="KW-0862">Zinc</keyword>
<dbReference type="GO" id="GO:0006511">
    <property type="term" value="P:ubiquitin-dependent protein catabolic process"/>
    <property type="evidence" value="ECO:0007669"/>
    <property type="project" value="InterPro"/>
</dbReference>